<gene>
    <name evidence="1" type="ORF">SCUD_LOCUS8406</name>
</gene>
<organism evidence="3">
    <name type="scientific">Schistosoma curassoni</name>
    <dbReference type="NCBI Taxonomy" id="6186"/>
    <lineage>
        <taxon>Eukaryota</taxon>
        <taxon>Metazoa</taxon>
        <taxon>Spiralia</taxon>
        <taxon>Lophotrochozoa</taxon>
        <taxon>Platyhelminthes</taxon>
        <taxon>Trematoda</taxon>
        <taxon>Digenea</taxon>
        <taxon>Strigeidida</taxon>
        <taxon>Schistosomatoidea</taxon>
        <taxon>Schistosomatidae</taxon>
        <taxon>Schistosoma</taxon>
    </lineage>
</organism>
<evidence type="ECO:0000313" key="1">
    <source>
        <dbReference type="EMBL" id="VDP30587.1"/>
    </source>
</evidence>
<dbReference type="AlphaFoldDB" id="A0A183K096"/>
<dbReference type="EMBL" id="UZAK01032729">
    <property type="protein sequence ID" value="VDP30587.1"/>
    <property type="molecule type" value="Genomic_DNA"/>
</dbReference>
<dbReference type="WBParaSite" id="SCUD_0000840601-mRNA-1">
    <property type="protein sequence ID" value="SCUD_0000840601-mRNA-1"/>
    <property type="gene ID" value="SCUD_0000840601"/>
</dbReference>
<name>A0A183K096_9TREM</name>
<sequence>MTQPEDLDFADDLALWSHMRQQVQEKTTSVATVGLNIHKRKSKIIRFNTICINSITLDREDLEDVKTFTYLGSIIDEHGGSDADVNARIDKA</sequence>
<proteinExistence type="predicted"/>
<protein>
    <submittedName>
        <fullName evidence="3">Reverse transcriptase domain-containing protein</fullName>
    </submittedName>
</protein>
<evidence type="ECO:0000313" key="2">
    <source>
        <dbReference type="Proteomes" id="UP000279833"/>
    </source>
</evidence>
<dbReference type="PANTHER" id="PTHR47027">
    <property type="entry name" value="REVERSE TRANSCRIPTASE DOMAIN-CONTAINING PROTEIN"/>
    <property type="match status" value="1"/>
</dbReference>
<evidence type="ECO:0000313" key="3">
    <source>
        <dbReference type="WBParaSite" id="SCUD_0000840601-mRNA-1"/>
    </source>
</evidence>
<reference evidence="3" key="1">
    <citation type="submission" date="2016-06" db="UniProtKB">
        <authorList>
            <consortium name="WormBaseParasite"/>
        </authorList>
    </citation>
    <scope>IDENTIFICATION</scope>
</reference>
<dbReference type="PANTHER" id="PTHR47027:SF25">
    <property type="entry name" value="REVERSE TRANSCRIPTASE DOMAIN-CONTAINING PROTEIN"/>
    <property type="match status" value="1"/>
</dbReference>
<accession>A0A183K096</accession>
<reference evidence="1 2" key="2">
    <citation type="submission" date="2018-11" db="EMBL/GenBank/DDBJ databases">
        <authorList>
            <consortium name="Pathogen Informatics"/>
        </authorList>
    </citation>
    <scope>NUCLEOTIDE SEQUENCE [LARGE SCALE GENOMIC DNA]</scope>
    <source>
        <strain evidence="1">Dakar</strain>
        <strain evidence="2">Dakar, Senegal</strain>
    </source>
</reference>
<keyword evidence="2" id="KW-1185">Reference proteome</keyword>
<dbReference type="Proteomes" id="UP000279833">
    <property type="component" value="Unassembled WGS sequence"/>
</dbReference>